<sequence>MTPTLPKSVADRVFDTLQQQILSLELPPNTRISEAEVAARLGASRQPVREAFRRLANLGFLNIRPQSGTTVTLISEEAVLKSRFIRIALETQTCRAACRDIADDGLAILASLISQQRQAITDGDRQKFHILDDQFHRQICVSADVGFAWDIISDHKAHMDRVRMLSLDTSSQNRALDEHIAILAAITARDPNGAAHAMTAHLTRIETLIAQLKQQSHNWFTDDSN</sequence>
<dbReference type="CDD" id="cd07377">
    <property type="entry name" value="WHTH_GntR"/>
    <property type="match status" value="1"/>
</dbReference>
<protein>
    <submittedName>
        <fullName evidence="5">Transcriptional regulator, GntR family</fullName>
    </submittedName>
</protein>
<dbReference type="SMART" id="SM00345">
    <property type="entry name" value="HTH_GNTR"/>
    <property type="match status" value="1"/>
</dbReference>
<dbReference type="EMBL" id="FOTF01000004">
    <property type="protein sequence ID" value="SFK93639.1"/>
    <property type="molecule type" value="Genomic_DNA"/>
</dbReference>
<dbReference type="SUPFAM" id="SSF48008">
    <property type="entry name" value="GntR ligand-binding domain-like"/>
    <property type="match status" value="1"/>
</dbReference>
<reference evidence="5 6" key="1">
    <citation type="submission" date="2016-10" db="EMBL/GenBank/DDBJ databases">
        <authorList>
            <person name="de Groot N.N."/>
        </authorList>
    </citation>
    <scope>NUCLEOTIDE SEQUENCE [LARGE SCALE GENOMIC DNA]</scope>
    <source>
        <strain evidence="5 6">DSM 16199</strain>
    </source>
</reference>
<dbReference type="PANTHER" id="PTHR43537:SF6">
    <property type="entry name" value="HTH-TYPE TRANSCRIPTIONAL REPRESSOR RSPR"/>
    <property type="match status" value="1"/>
</dbReference>
<keyword evidence="2" id="KW-0238">DNA-binding</keyword>
<accession>A0A1I4DL41</accession>
<evidence type="ECO:0000313" key="5">
    <source>
        <dbReference type="EMBL" id="SFK93639.1"/>
    </source>
</evidence>
<dbReference type="Gene3D" id="1.10.10.10">
    <property type="entry name" value="Winged helix-like DNA-binding domain superfamily/Winged helix DNA-binding domain"/>
    <property type="match status" value="1"/>
</dbReference>
<dbReference type="Gene3D" id="1.20.120.530">
    <property type="entry name" value="GntR ligand-binding domain-like"/>
    <property type="match status" value="1"/>
</dbReference>
<dbReference type="InterPro" id="IPR011711">
    <property type="entry name" value="GntR_C"/>
</dbReference>
<evidence type="ECO:0000256" key="1">
    <source>
        <dbReference type="ARBA" id="ARBA00023015"/>
    </source>
</evidence>
<dbReference type="AlphaFoldDB" id="A0A1I4DL41"/>
<evidence type="ECO:0000313" key="6">
    <source>
        <dbReference type="Proteomes" id="UP000199550"/>
    </source>
</evidence>
<keyword evidence="1" id="KW-0805">Transcription regulation</keyword>
<dbReference type="Pfam" id="PF07729">
    <property type="entry name" value="FCD"/>
    <property type="match status" value="1"/>
</dbReference>
<keyword evidence="6" id="KW-1185">Reference proteome</keyword>
<dbReference type="SUPFAM" id="SSF46785">
    <property type="entry name" value="Winged helix' DNA-binding domain"/>
    <property type="match status" value="1"/>
</dbReference>
<gene>
    <name evidence="5" type="ORF">SAMN04488004_104204</name>
</gene>
<dbReference type="GO" id="GO:0003677">
    <property type="term" value="F:DNA binding"/>
    <property type="evidence" value="ECO:0007669"/>
    <property type="project" value="UniProtKB-KW"/>
</dbReference>
<name>A0A1I4DL41_9RHOB</name>
<dbReference type="InterPro" id="IPR008920">
    <property type="entry name" value="TF_FadR/GntR_C"/>
</dbReference>
<dbReference type="Pfam" id="PF00392">
    <property type="entry name" value="GntR"/>
    <property type="match status" value="1"/>
</dbReference>
<evidence type="ECO:0000256" key="3">
    <source>
        <dbReference type="ARBA" id="ARBA00023163"/>
    </source>
</evidence>
<dbReference type="STRING" id="195913.SAMN04488004_104204"/>
<dbReference type="Proteomes" id="UP000199550">
    <property type="component" value="Unassembled WGS sequence"/>
</dbReference>
<dbReference type="InterPro" id="IPR000524">
    <property type="entry name" value="Tscrpt_reg_HTH_GntR"/>
</dbReference>
<dbReference type="PANTHER" id="PTHR43537">
    <property type="entry name" value="TRANSCRIPTIONAL REGULATOR, GNTR FAMILY"/>
    <property type="match status" value="1"/>
</dbReference>
<evidence type="ECO:0000256" key="2">
    <source>
        <dbReference type="ARBA" id="ARBA00023125"/>
    </source>
</evidence>
<dbReference type="InterPro" id="IPR036390">
    <property type="entry name" value="WH_DNA-bd_sf"/>
</dbReference>
<keyword evidence="3" id="KW-0804">Transcription</keyword>
<proteinExistence type="predicted"/>
<feature type="domain" description="HTH gntR-type" evidence="4">
    <location>
        <begin position="7"/>
        <end position="74"/>
    </location>
</feature>
<organism evidence="5 6">
    <name type="scientific">Loktanella salsilacus</name>
    <dbReference type="NCBI Taxonomy" id="195913"/>
    <lineage>
        <taxon>Bacteria</taxon>
        <taxon>Pseudomonadati</taxon>
        <taxon>Pseudomonadota</taxon>
        <taxon>Alphaproteobacteria</taxon>
        <taxon>Rhodobacterales</taxon>
        <taxon>Roseobacteraceae</taxon>
        <taxon>Loktanella</taxon>
    </lineage>
</organism>
<dbReference type="GO" id="GO:0003700">
    <property type="term" value="F:DNA-binding transcription factor activity"/>
    <property type="evidence" value="ECO:0007669"/>
    <property type="project" value="InterPro"/>
</dbReference>
<dbReference type="OrthoDB" id="8638122at2"/>
<dbReference type="PROSITE" id="PS50949">
    <property type="entry name" value="HTH_GNTR"/>
    <property type="match status" value="1"/>
</dbReference>
<evidence type="ECO:0000259" key="4">
    <source>
        <dbReference type="PROSITE" id="PS50949"/>
    </source>
</evidence>
<dbReference type="SMART" id="SM00895">
    <property type="entry name" value="FCD"/>
    <property type="match status" value="1"/>
</dbReference>
<dbReference type="RefSeq" id="WP_090186488.1">
    <property type="nucleotide sequence ID" value="NZ_FOTF01000004.1"/>
</dbReference>
<dbReference type="InterPro" id="IPR036388">
    <property type="entry name" value="WH-like_DNA-bd_sf"/>
</dbReference>